<evidence type="ECO:0000313" key="2">
    <source>
        <dbReference type="EMBL" id="RDX86769.1"/>
    </source>
</evidence>
<dbReference type="PANTHER" id="PTHR32108:SF9">
    <property type="entry name" value="REVERSE TRANSCRIPTASE RNASE H-LIKE DOMAIN-CONTAINING PROTEIN"/>
    <property type="match status" value="1"/>
</dbReference>
<dbReference type="PANTHER" id="PTHR32108">
    <property type="entry name" value="DNA-DIRECTED RNA POLYMERASE SUBUNIT ALPHA"/>
    <property type="match status" value="1"/>
</dbReference>
<evidence type="ECO:0000313" key="3">
    <source>
        <dbReference type="Proteomes" id="UP000257109"/>
    </source>
</evidence>
<dbReference type="EMBL" id="QJKJ01006424">
    <property type="protein sequence ID" value="RDX86769.1"/>
    <property type="molecule type" value="Genomic_DNA"/>
</dbReference>
<accession>A0A371G8A6</accession>
<name>A0A371G8A6_MUCPR</name>
<dbReference type="AlphaFoldDB" id="A0A371G8A6"/>
<feature type="non-terminal residue" evidence="2">
    <location>
        <position position="1"/>
    </location>
</feature>
<gene>
    <name evidence="2" type="ORF">CR513_31858</name>
</gene>
<sequence>MVTMFIDILQLPFYEKMVGNVSANFFDLVIIGERIEAGSSQSLKKEKEETSQGTPNDGTSQFSTIKHNDRTSQGTPNYQPHFPPNTQAIAPQPYTYPYPYQTPYKTPYRPSYQLVPSYHPPPLQTIPHQNTQATQPNADTPHRRNNPRTLTLIPMSYAELLPHLIRNSLVTTIPLKLVQLLYLKSYDPNAKCEYHIGLWDMLLKNAGIETQSSRSN</sequence>
<organism evidence="2 3">
    <name type="scientific">Mucuna pruriens</name>
    <name type="common">Velvet bean</name>
    <name type="synonym">Dolichos pruriens</name>
    <dbReference type="NCBI Taxonomy" id="157652"/>
    <lineage>
        <taxon>Eukaryota</taxon>
        <taxon>Viridiplantae</taxon>
        <taxon>Streptophyta</taxon>
        <taxon>Embryophyta</taxon>
        <taxon>Tracheophyta</taxon>
        <taxon>Spermatophyta</taxon>
        <taxon>Magnoliopsida</taxon>
        <taxon>eudicotyledons</taxon>
        <taxon>Gunneridae</taxon>
        <taxon>Pentapetalae</taxon>
        <taxon>rosids</taxon>
        <taxon>fabids</taxon>
        <taxon>Fabales</taxon>
        <taxon>Fabaceae</taxon>
        <taxon>Papilionoideae</taxon>
        <taxon>50 kb inversion clade</taxon>
        <taxon>NPAAA clade</taxon>
        <taxon>indigoferoid/millettioid clade</taxon>
        <taxon>Phaseoleae</taxon>
        <taxon>Mucuna</taxon>
    </lineage>
</organism>
<proteinExistence type="predicted"/>
<reference evidence="2" key="1">
    <citation type="submission" date="2018-05" db="EMBL/GenBank/DDBJ databases">
        <title>Draft genome of Mucuna pruriens seed.</title>
        <authorList>
            <person name="Nnadi N.E."/>
            <person name="Vos R."/>
            <person name="Hasami M.H."/>
            <person name="Devisetty U.K."/>
            <person name="Aguiy J.C."/>
        </authorList>
    </citation>
    <scope>NUCLEOTIDE SEQUENCE [LARGE SCALE GENOMIC DNA]</scope>
    <source>
        <strain evidence="2">JCA_2017</strain>
    </source>
</reference>
<feature type="region of interest" description="Disordered" evidence="1">
    <location>
        <begin position="39"/>
        <end position="93"/>
    </location>
</feature>
<protein>
    <submittedName>
        <fullName evidence="2">Uncharacterized protein</fullName>
    </submittedName>
</protein>
<dbReference type="Proteomes" id="UP000257109">
    <property type="component" value="Unassembled WGS sequence"/>
</dbReference>
<comment type="caution">
    <text evidence="2">The sequence shown here is derived from an EMBL/GenBank/DDBJ whole genome shotgun (WGS) entry which is preliminary data.</text>
</comment>
<evidence type="ECO:0000256" key="1">
    <source>
        <dbReference type="SAM" id="MobiDB-lite"/>
    </source>
</evidence>
<keyword evidence="3" id="KW-1185">Reference proteome</keyword>
<feature type="compositionally biased region" description="Polar residues" evidence="1">
    <location>
        <begin position="51"/>
        <end position="89"/>
    </location>
</feature>